<dbReference type="Gene3D" id="3.10.420.10">
    <property type="entry name" value="SecB-like"/>
    <property type="match status" value="1"/>
</dbReference>
<gene>
    <name evidence="6 7" type="primary">secB</name>
    <name evidence="7" type="ORF">GCM10008943_10790</name>
</gene>
<accession>A0ABP3QZV6</accession>
<sequence>MLANLTEFGTFRIPLKQKKVFLKMANEATNGNGSANPAVEPSLNILAQYIKDLSFESPGAPMSLRPREKAPAININVNVNANPIAQDDFDVVLTLTAKATDDKDVLFNAELVYGGVFRIQGIPQEHVLPLLFIECPRLLFPFARQIIADATRNGGFPPLMIDPIDFAQMFQQRMAEEQAKNAVKS</sequence>
<dbReference type="InterPro" id="IPR003708">
    <property type="entry name" value="SecB"/>
</dbReference>
<comment type="caution">
    <text evidence="7">The sequence shown here is derived from an EMBL/GenBank/DDBJ whole genome shotgun (WGS) entry which is preliminary data.</text>
</comment>
<evidence type="ECO:0000313" key="8">
    <source>
        <dbReference type="Proteomes" id="UP001424441"/>
    </source>
</evidence>
<evidence type="ECO:0000256" key="5">
    <source>
        <dbReference type="ARBA" id="ARBA00023186"/>
    </source>
</evidence>
<dbReference type="PANTHER" id="PTHR36918">
    <property type="match status" value="1"/>
</dbReference>
<dbReference type="PRINTS" id="PR01594">
    <property type="entry name" value="SECBCHAPRONE"/>
</dbReference>
<name>A0ABP3QZV6_9HYPH</name>
<reference evidence="8" key="1">
    <citation type="journal article" date="2019" name="Int. J. Syst. Evol. Microbiol.">
        <title>The Global Catalogue of Microorganisms (GCM) 10K type strain sequencing project: providing services to taxonomists for standard genome sequencing and annotation.</title>
        <authorList>
            <consortium name="The Broad Institute Genomics Platform"/>
            <consortium name="The Broad Institute Genome Sequencing Center for Infectious Disease"/>
            <person name="Wu L."/>
            <person name="Ma J."/>
        </authorList>
    </citation>
    <scope>NUCLEOTIDE SEQUENCE [LARGE SCALE GENOMIC DNA]</scope>
    <source>
        <strain evidence="8">JCM 15115</strain>
    </source>
</reference>
<evidence type="ECO:0000256" key="2">
    <source>
        <dbReference type="ARBA" id="ARBA00022448"/>
    </source>
</evidence>
<evidence type="ECO:0000313" key="7">
    <source>
        <dbReference type="EMBL" id="GAA0597550.1"/>
    </source>
</evidence>
<keyword evidence="5 6" id="KW-0143">Chaperone</keyword>
<comment type="subcellular location">
    <subcellularLocation>
        <location evidence="6">Cytoplasm</location>
    </subcellularLocation>
</comment>
<dbReference type="HAMAP" id="MF_00821">
    <property type="entry name" value="SecB"/>
    <property type="match status" value="1"/>
</dbReference>
<proteinExistence type="inferred from homology"/>
<comment type="function">
    <text evidence="6">One of the proteins required for the normal export of preproteins out of the cell cytoplasm. It is a molecular chaperone that binds to a subset of precursor proteins, maintaining them in a translocation-competent state. It also specifically binds to its receptor SecA.</text>
</comment>
<dbReference type="PANTHER" id="PTHR36918:SF1">
    <property type="entry name" value="PROTEIN-EXPORT PROTEIN SECB"/>
    <property type="match status" value="1"/>
</dbReference>
<comment type="subunit">
    <text evidence="6">Homotetramer, a dimer of dimers. One homotetramer interacts with 1 SecA dimer.</text>
</comment>
<keyword evidence="3 6" id="KW-0653">Protein transport</keyword>
<protein>
    <recommendedName>
        <fullName evidence="6">Protein-export protein SecB</fullName>
    </recommendedName>
</protein>
<dbReference type="Pfam" id="PF02556">
    <property type="entry name" value="SecB"/>
    <property type="match status" value="1"/>
</dbReference>
<keyword evidence="2 6" id="KW-0813">Transport</keyword>
<keyword evidence="6" id="KW-0963">Cytoplasm</keyword>
<dbReference type="NCBIfam" id="TIGR00809">
    <property type="entry name" value="secB"/>
    <property type="match status" value="1"/>
</dbReference>
<keyword evidence="8" id="KW-1185">Reference proteome</keyword>
<evidence type="ECO:0000256" key="4">
    <source>
        <dbReference type="ARBA" id="ARBA00023010"/>
    </source>
</evidence>
<organism evidence="7 8">
    <name type="scientific">Paenochrobactrum glaciei</name>
    <dbReference type="NCBI Taxonomy" id="486407"/>
    <lineage>
        <taxon>Bacteria</taxon>
        <taxon>Pseudomonadati</taxon>
        <taxon>Pseudomonadota</taxon>
        <taxon>Alphaproteobacteria</taxon>
        <taxon>Hyphomicrobiales</taxon>
        <taxon>Brucellaceae</taxon>
        <taxon>Paenochrobactrum</taxon>
    </lineage>
</organism>
<dbReference type="NCBIfam" id="NF004392">
    <property type="entry name" value="PRK05751.1-3"/>
    <property type="match status" value="1"/>
</dbReference>
<keyword evidence="4 6" id="KW-0811">Translocation</keyword>
<dbReference type="InterPro" id="IPR035958">
    <property type="entry name" value="SecB-like_sf"/>
</dbReference>
<dbReference type="EMBL" id="BAAADE010000001">
    <property type="protein sequence ID" value="GAA0597550.1"/>
    <property type="molecule type" value="Genomic_DNA"/>
</dbReference>
<evidence type="ECO:0000256" key="6">
    <source>
        <dbReference type="HAMAP-Rule" id="MF_00821"/>
    </source>
</evidence>
<comment type="similarity">
    <text evidence="1 6">Belongs to the SecB family.</text>
</comment>
<dbReference type="SUPFAM" id="SSF54611">
    <property type="entry name" value="SecB-like"/>
    <property type="match status" value="1"/>
</dbReference>
<evidence type="ECO:0000256" key="3">
    <source>
        <dbReference type="ARBA" id="ARBA00022927"/>
    </source>
</evidence>
<evidence type="ECO:0000256" key="1">
    <source>
        <dbReference type="ARBA" id="ARBA00009990"/>
    </source>
</evidence>
<dbReference type="Proteomes" id="UP001424441">
    <property type="component" value="Unassembled WGS sequence"/>
</dbReference>